<protein>
    <submittedName>
        <fullName evidence="4">Enoyl-CoA hydratase</fullName>
        <ecNumber evidence="4">4.2.1.17</ecNumber>
    </submittedName>
</protein>
<dbReference type="EMBL" id="AODF01000043">
    <property type="protein sequence ID" value="EUJ25728.1"/>
    <property type="molecule type" value="Genomic_DNA"/>
</dbReference>
<dbReference type="EC" id="4.2.1.17" evidence="4"/>
<dbReference type="GO" id="GO:0004300">
    <property type="term" value="F:enoyl-CoA hydratase activity"/>
    <property type="evidence" value="ECO:0007669"/>
    <property type="project" value="UniProtKB-EC"/>
</dbReference>
<dbReference type="InterPro" id="IPR018376">
    <property type="entry name" value="Enoyl-CoA_hyd/isom_CS"/>
</dbReference>
<dbReference type="CDD" id="cd06558">
    <property type="entry name" value="crotonase-like"/>
    <property type="match status" value="1"/>
</dbReference>
<dbReference type="Gene3D" id="3.90.226.10">
    <property type="entry name" value="2-enoyl-CoA Hydratase, Chain A, domain 1"/>
    <property type="match status" value="1"/>
</dbReference>
<dbReference type="InterPro" id="IPR001753">
    <property type="entry name" value="Enoyl-CoA_hydra/iso"/>
</dbReference>
<dbReference type="Pfam" id="PF00378">
    <property type="entry name" value="ECH_1"/>
    <property type="match status" value="1"/>
</dbReference>
<dbReference type="InterPro" id="IPR014748">
    <property type="entry name" value="Enoyl-CoA_hydra_C"/>
</dbReference>
<dbReference type="InterPro" id="IPR029045">
    <property type="entry name" value="ClpP/crotonase-like_dom_sf"/>
</dbReference>
<evidence type="ECO:0000256" key="3">
    <source>
        <dbReference type="RuleBase" id="RU003707"/>
    </source>
</evidence>
<evidence type="ECO:0000256" key="2">
    <source>
        <dbReference type="ARBA" id="ARBA00023239"/>
    </source>
</evidence>
<comment type="similarity">
    <text evidence="1 3">Belongs to the enoyl-CoA hydratase/isomerase family.</text>
</comment>
<accession>A0ABN0RBS3</accession>
<dbReference type="Proteomes" id="UP000019249">
    <property type="component" value="Unassembled WGS sequence"/>
</dbReference>
<proteinExistence type="inferred from homology"/>
<evidence type="ECO:0000313" key="4">
    <source>
        <dbReference type="EMBL" id="EUJ25728.1"/>
    </source>
</evidence>
<evidence type="ECO:0000313" key="5">
    <source>
        <dbReference type="Proteomes" id="UP000019249"/>
    </source>
</evidence>
<evidence type="ECO:0000256" key="1">
    <source>
        <dbReference type="ARBA" id="ARBA00005254"/>
    </source>
</evidence>
<dbReference type="Gene3D" id="1.10.12.10">
    <property type="entry name" value="Lyase 2-enoyl-coa Hydratase, Chain A, domain 2"/>
    <property type="match status" value="1"/>
</dbReference>
<dbReference type="PANTHER" id="PTHR11941">
    <property type="entry name" value="ENOYL-COA HYDRATASE-RELATED"/>
    <property type="match status" value="1"/>
</dbReference>
<dbReference type="PANTHER" id="PTHR11941:SF54">
    <property type="entry name" value="ENOYL-COA HYDRATASE, MITOCHONDRIAL"/>
    <property type="match status" value="1"/>
</dbReference>
<keyword evidence="5" id="KW-1185">Reference proteome</keyword>
<organism evidence="4 5">
    <name type="scientific">Listeria floridensis FSL S10-1187</name>
    <dbReference type="NCBI Taxonomy" id="1265817"/>
    <lineage>
        <taxon>Bacteria</taxon>
        <taxon>Bacillati</taxon>
        <taxon>Bacillota</taxon>
        <taxon>Bacilli</taxon>
        <taxon>Bacillales</taxon>
        <taxon>Listeriaceae</taxon>
        <taxon>Listeria</taxon>
    </lineage>
</organism>
<name>A0ABN0RBS3_9LIST</name>
<comment type="caution">
    <text evidence="4">The sequence shown here is derived from an EMBL/GenBank/DDBJ whole genome shotgun (WGS) entry which is preliminary data.</text>
</comment>
<dbReference type="SUPFAM" id="SSF52096">
    <property type="entry name" value="ClpP/crotonase"/>
    <property type="match status" value="1"/>
</dbReference>
<gene>
    <name evidence="4" type="ORF">MFLO_14933</name>
</gene>
<reference evidence="4 5" key="1">
    <citation type="journal article" date="2014" name="Int. J. Syst. Evol. Microbiol.">
        <title>Listeria floridensis sp. nov., Listeria aquatica sp. nov., Listeria cornellensis sp. nov., Listeria riparia sp. nov. and Listeria grandensis sp. nov., from agricultural and natural environments.</title>
        <authorList>
            <person name="den Bakker H.C."/>
            <person name="Warchocki S."/>
            <person name="Wright E.M."/>
            <person name="Allred A.F."/>
            <person name="Ahlstrom C."/>
            <person name="Manuel C.S."/>
            <person name="Stasiewicz M.J."/>
            <person name="Burrell A."/>
            <person name="Roof S."/>
            <person name="Strawn L."/>
            <person name="Fortes E.D."/>
            <person name="Nightingale K.K."/>
            <person name="Kephart D."/>
            <person name="Wiedmann M."/>
        </authorList>
    </citation>
    <scope>NUCLEOTIDE SEQUENCE [LARGE SCALE GENOMIC DNA]</scope>
    <source>
        <strain evidence="4 5">FSL S10-1187</strain>
    </source>
</reference>
<sequence>MALVEWVSGGDGIAVITINRKEQANALSDAVLEAFHDVLSELENEPLRVMIVTGAGERVFSAGADLKERARLSEEEVWPAVERIRRLAERMANVKVPTIAALNGAAFGGGLELALACDFRIAARDARLGLTETSLGIIPGAFGTARLARLIGTTNAMELVLAARRIDAAEAVRLGIVSKAADDAREEALSLAREIARNAPLAVQIAKEVIGRGRELPLFEAFELEKTGYLKTIKTEDRLEGLTAFREKRTPNFKGR</sequence>
<keyword evidence="2 4" id="KW-0456">Lyase</keyword>
<dbReference type="PROSITE" id="PS00166">
    <property type="entry name" value="ENOYL_COA_HYDRATASE"/>
    <property type="match status" value="1"/>
</dbReference>